<dbReference type="GO" id="GO:0008061">
    <property type="term" value="F:chitin binding"/>
    <property type="evidence" value="ECO:0007669"/>
    <property type="project" value="UniProtKB-KW"/>
</dbReference>
<dbReference type="Pfam" id="PF01476">
    <property type="entry name" value="LysM"/>
    <property type="match status" value="1"/>
</dbReference>
<feature type="signal peptide" evidence="3">
    <location>
        <begin position="1"/>
        <end position="27"/>
    </location>
</feature>
<dbReference type="AlphaFoldDB" id="A0A2U1KPW0"/>
<feature type="domain" description="LysM" evidence="4">
    <location>
        <begin position="45"/>
        <end position="89"/>
    </location>
</feature>
<comment type="caution">
    <text evidence="5">The sequence shown here is derived from an EMBL/GenBank/DDBJ whole genome shotgun (WGS) entry which is preliminary data.</text>
</comment>
<keyword evidence="7" id="KW-1185">Reference proteome</keyword>
<dbReference type="Proteomes" id="UP000245207">
    <property type="component" value="Unassembled WGS sequence"/>
</dbReference>
<dbReference type="PANTHER" id="PTHR34997">
    <property type="entry name" value="AM15"/>
    <property type="match status" value="1"/>
</dbReference>
<dbReference type="InterPro" id="IPR018392">
    <property type="entry name" value="LysM"/>
</dbReference>
<evidence type="ECO:0000313" key="5">
    <source>
        <dbReference type="EMBL" id="PWA38804.1"/>
    </source>
</evidence>
<evidence type="ECO:0000256" key="1">
    <source>
        <dbReference type="ARBA" id="ARBA00022669"/>
    </source>
</evidence>
<keyword evidence="1" id="KW-0147">Chitin-binding</keyword>
<dbReference type="InterPro" id="IPR052210">
    <property type="entry name" value="LysM1-like"/>
</dbReference>
<dbReference type="InterPro" id="IPR036779">
    <property type="entry name" value="LysM_dom_sf"/>
</dbReference>
<evidence type="ECO:0000313" key="6">
    <source>
        <dbReference type="EMBL" id="PWA52893.1"/>
    </source>
</evidence>
<organism evidence="5 7">
    <name type="scientific">Artemisia annua</name>
    <name type="common">Sweet wormwood</name>
    <dbReference type="NCBI Taxonomy" id="35608"/>
    <lineage>
        <taxon>Eukaryota</taxon>
        <taxon>Viridiplantae</taxon>
        <taxon>Streptophyta</taxon>
        <taxon>Embryophyta</taxon>
        <taxon>Tracheophyta</taxon>
        <taxon>Spermatophyta</taxon>
        <taxon>Magnoliopsida</taxon>
        <taxon>eudicotyledons</taxon>
        <taxon>Gunneridae</taxon>
        <taxon>Pentapetalae</taxon>
        <taxon>asterids</taxon>
        <taxon>campanulids</taxon>
        <taxon>Asterales</taxon>
        <taxon>Asteraceae</taxon>
        <taxon>Asteroideae</taxon>
        <taxon>Anthemideae</taxon>
        <taxon>Artemisiinae</taxon>
        <taxon>Artemisia</taxon>
    </lineage>
</organism>
<evidence type="ECO:0000256" key="2">
    <source>
        <dbReference type="ARBA" id="ARBA00023026"/>
    </source>
</evidence>
<feature type="chain" id="PRO_5033770180" evidence="3">
    <location>
        <begin position="28"/>
        <end position="95"/>
    </location>
</feature>
<sequence>MARNTSMFVKIATTLSLFLILTALAESRVTQLDGFLKANSVTCNAIYGVEVGDDCTTISQGFQLSLGSFLGINPNINCESIFVGQWVCVDGSSAN</sequence>
<dbReference type="PANTHER" id="PTHR34997:SF1">
    <property type="entry name" value="PEPTIDOGLYCAN-BINDING LYSIN DOMAIN"/>
    <property type="match status" value="1"/>
</dbReference>
<dbReference type="SUPFAM" id="SSF54106">
    <property type="entry name" value="LysM domain"/>
    <property type="match status" value="1"/>
</dbReference>
<reference evidence="5 7" key="1">
    <citation type="journal article" date="2018" name="Mol. Plant">
        <title>The genome of Artemisia annua provides insight into the evolution of Asteraceae family and artemisinin biosynthesis.</title>
        <authorList>
            <person name="Shen Q."/>
            <person name="Zhang L."/>
            <person name="Liao Z."/>
            <person name="Wang S."/>
            <person name="Yan T."/>
            <person name="Shi P."/>
            <person name="Liu M."/>
            <person name="Fu X."/>
            <person name="Pan Q."/>
            <person name="Wang Y."/>
            <person name="Lv Z."/>
            <person name="Lu X."/>
            <person name="Zhang F."/>
            <person name="Jiang W."/>
            <person name="Ma Y."/>
            <person name="Chen M."/>
            <person name="Hao X."/>
            <person name="Li L."/>
            <person name="Tang Y."/>
            <person name="Lv G."/>
            <person name="Zhou Y."/>
            <person name="Sun X."/>
            <person name="Brodelius P.E."/>
            <person name="Rose J.K.C."/>
            <person name="Tang K."/>
        </authorList>
    </citation>
    <scope>NUCLEOTIDE SEQUENCE [LARGE SCALE GENOMIC DNA]</scope>
    <source>
        <strain evidence="7">cv. Huhao1</strain>
        <tissue evidence="5">Leaf</tissue>
    </source>
</reference>
<keyword evidence="3" id="KW-0732">Signal</keyword>
<proteinExistence type="predicted"/>
<evidence type="ECO:0000313" key="7">
    <source>
        <dbReference type="Proteomes" id="UP000245207"/>
    </source>
</evidence>
<dbReference type="OrthoDB" id="1921017at2759"/>
<dbReference type="Gene3D" id="3.10.350.10">
    <property type="entry name" value="LysM domain"/>
    <property type="match status" value="1"/>
</dbReference>
<dbReference type="EMBL" id="PKPP01007620">
    <property type="protein sequence ID" value="PWA52893.1"/>
    <property type="molecule type" value="Genomic_DNA"/>
</dbReference>
<protein>
    <submittedName>
        <fullName evidence="5">Peptidoglycan-binding lysin domain-containing protein</fullName>
    </submittedName>
</protein>
<keyword evidence="2" id="KW-0843">Virulence</keyword>
<evidence type="ECO:0000259" key="4">
    <source>
        <dbReference type="PROSITE" id="PS51782"/>
    </source>
</evidence>
<dbReference type="EMBL" id="PKPP01015253">
    <property type="protein sequence ID" value="PWA38804.1"/>
    <property type="molecule type" value="Genomic_DNA"/>
</dbReference>
<gene>
    <name evidence="6" type="ORF">CTI12_AA450370</name>
    <name evidence="5" type="ORF">CTI12_AA578040</name>
</gene>
<accession>A0A2U1KPW0</accession>
<name>A0A2U1KPW0_ARTAN</name>
<evidence type="ECO:0000256" key="3">
    <source>
        <dbReference type="SAM" id="SignalP"/>
    </source>
</evidence>
<dbReference type="PROSITE" id="PS51782">
    <property type="entry name" value="LYSM"/>
    <property type="match status" value="1"/>
</dbReference>